<protein>
    <submittedName>
        <fullName evidence="3">Enterochelin esterase</fullName>
    </submittedName>
</protein>
<reference evidence="4" key="2">
    <citation type="journal article" date="2017" name="Genome Announc.">
        <title>Draft genome sequence of Paludibacter jiangxiensis NM7(T), a propionate-producing fermentative bacterium.</title>
        <authorList>
            <person name="Qiu Y.-L."/>
            <person name="Tourlousse D.M."/>
            <person name="Matsuura N."/>
            <person name="Ohashi A."/>
            <person name="Sekiguchi Y."/>
        </authorList>
    </citation>
    <scope>NUCLEOTIDE SEQUENCE [LARGE SCALE GENOMIC DNA]</scope>
    <source>
        <strain evidence="4">NM7</strain>
    </source>
</reference>
<dbReference type="InterPro" id="IPR013783">
    <property type="entry name" value="Ig-like_fold"/>
</dbReference>
<sequence>MKYRSIAVLLTAALTGGICLAQTAAVEDFKKTPTTQQEKEYPQVNSERKVRVSIPAPEAQRVQLDIGGVKYDLKKDEKGVWTGESAPQDEGFHYYQLNIDGASVPDPGSLYYYGASRWGSGIEIPAKDQEFYAVKNVPHGQLRETQYYSNTSKSVRRVYIYTPPGYDKDSKKYPVLYLQHGMGENETGWGNQGHAGFIMDNLIAEGKAVPFIIVMENSSINMSGMPRGPRPAGAPRPGAGQPNAAPSAPSNGPRMAGPGGGMNFAAEFEKILCNDLIPFVESNFRVVGDQAHRAMAGLSMGGMQTHSIVVANPDKFAYVGMFSSGTFEPSEIKDIESFKKNTKVVFMSFGGREGGAARIGAAADAWTKAGIKGVSYVSPETAHEWQSWRRSLHEFAPLLFK</sequence>
<dbReference type="Gene3D" id="2.60.40.10">
    <property type="entry name" value="Immunoglobulins"/>
    <property type="match status" value="1"/>
</dbReference>
<dbReference type="InterPro" id="IPR014756">
    <property type="entry name" value="Ig_E-set"/>
</dbReference>
<dbReference type="InterPro" id="IPR050583">
    <property type="entry name" value="Mycobacterial_A85_antigen"/>
</dbReference>
<dbReference type="RefSeq" id="WP_068704552.1">
    <property type="nucleotide sequence ID" value="NZ_BDCR01000003.1"/>
</dbReference>
<comment type="caution">
    <text evidence="3">The sequence shown here is derived from an EMBL/GenBank/DDBJ whole genome shotgun (WGS) entry which is preliminary data.</text>
</comment>
<evidence type="ECO:0000256" key="1">
    <source>
        <dbReference type="SAM" id="MobiDB-lite"/>
    </source>
</evidence>
<evidence type="ECO:0000313" key="4">
    <source>
        <dbReference type="Proteomes" id="UP000076586"/>
    </source>
</evidence>
<dbReference type="STRING" id="681398.PJIAN_3749"/>
<dbReference type="Gene3D" id="3.40.50.1820">
    <property type="entry name" value="alpha/beta hydrolase"/>
    <property type="match status" value="1"/>
</dbReference>
<feature type="compositionally biased region" description="Low complexity" evidence="1">
    <location>
        <begin position="235"/>
        <end position="253"/>
    </location>
</feature>
<name>A0A171A9G4_9BACT</name>
<dbReference type="CDD" id="cd02858">
    <property type="entry name" value="E_set_Esterase_N"/>
    <property type="match status" value="1"/>
</dbReference>
<dbReference type="Proteomes" id="UP000076586">
    <property type="component" value="Unassembled WGS sequence"/>
</dbReference>
<dbReference type="AlphaFoldDB" id="A0A171A9G4"/>
<feature type="signal peptide" evidence="2">
    <location>
        <begin position="1"/>
        <end position="21"/>
    </location>
</feature>
<feature type="chain" id="PRO_5007905187" evidence="2">
    <location>
        <begin position="22"/>
        <end position="401"/>
    </location>
</feature>
<feature type="region of interest" description="Disordered" evidence="1">
    <location>
        <begin position="223"/>
        <end position="258"/>
    </location>
</feature>
<evidence type="ECO:0000256" key="2">
    <source>
        <dbReference type="SAM" id="SignalP"/>
    </source>
</evidence>
<gene>
    <name evidence="3" type="ORF">PJIAN_3749</name>
</gene>
<proteinExistence type="predicted"/>
<keyword evidence="4" id="KW-1185">Reference proteome</keyword>
<dbReference type="InterPro" id="IPR000801">
    <property type="entry name" value="Esterase-like"/>
</dbReference>
<organism evidence="3 4">
    <name type="scientific">Paludibacter jiangxiensis</name>
    <dbReference type="NCBI Taxonomy" id="681398"/>
    <lineage>
        <taxon>Bacteria</taxon>
        <taxon>Pseudomonadati</taxon>
        <taxon>Bacteroidota</taxon>
        <taxon>Bacteroidia</taxon>
        <taxon>Bacteroidales</taxon>
        <taxon>Paludibacteraceae</taxon>
        <taxon>Paludibacter</taxon>
    </lineage>
</organism>
<dbReference type="SUPFAM" id="SSF53474">
    <property type="entry name" value="alpha/beta-Hydrolases"/>
    <property type="match status" value="1"/>
</dbReference>
<dbReference type="SUPFAM" id="SSF81296">
    <property type="entry name" value="E set domains"/>
    <property type="match status" value="1"/>
</dbReference>
<evidence type="ECO:0000313" key="3">
    <source>
        <dbReference type="EMBL" id="GAT63420.1"/>
    </source>
</evidence>
<dbReference type="EMBL" id="BDCR01000003">
    <property type="protein sequence ID" value="GAT63420.1"/>
    <property type="molecule type" value="Genomic_DNA"/>
</dbReference>
<accession>A0A171A9G4</accession>
<dbReference type="OrthoDB" id="9803578at2"/>
<dbReference type="Pfam" id="PF00756">
    <property type="entry name" value="Esterase"/>
    <property type="match status" value="1"/>
</dbReference>
<keyword evidence="2" id="KW-0732">Signal</keyword>
<reference evidence="4" key="1">
    <citation type="submission" date="2016-04" db="EMBL/GenBank/DDBJ databases">
        <title>Draft genome sequence of Paludibacter jiangxiensis strain NM7.</title>
        <authorList>
            <person name="Qiu Y."/>
            <person name="Matsuura N."/>
            <person name="Ohashi A."/>
            <person name="Tourlousse M.D."/>
            <person name="Sekiguchi Y."/>
        </authorList>
    </citation>
    <scope>NUCLEOTIDE SEQUENCE [LARGE SCALE GENOMIC DNA]</scope>
    <source>
        <strain evidence="4">NM7</strain>
    </source>
</reference>
<dbReference type="InterPro" id="IPR029058">
    <property type="entry name" value="AB_hydrolase_fold"/>
</dbReference>
<dbReference type="PANTHER" id="PTHR48098">
    <property type="entry name" value="ENTEROCHELIN ESTERASE-RELATED"/>
    <property type="match status" value="1"/>
</dbReference>